<proteinExistence type="predicted"/>
<dbReference type="GO" id="GO:0003824">
    <property type="term" value="F:catalytic activity"/>
    <property type="evidence" value="ECO:0007669"/>
    <property type="project" value="InterPro"/>
</dbReference>
<dbReference type="Proteomes" id="UP000480548">
    <property type="component" value="Unassembled WGS sequence"/>
</dbReference>
<evidence type="ECO:0000313" key="2">
    <source>
        <dbReference type="Proteomes" id="UP000480548"/>
    </source>
</evidence>
<evidence type="ECO:0000313" key="1">
    <source>
        <dbReference type="EMBL" id="KAF3133411.1"/>
    </source>
</evidence>
<dbReference type="InterPro" id="IPR053137">
    <property type="entry name" value="NLR-like"/>
</dbReference>
<dbReference type="PANTHER" id="PTHR46082">
    <property type="entry name" value="ATP/GTP-BINDING PROTEIN-RELATED"/>
    <property type="match status" value="1"/>
</dbReference>
<accession>A0A7C8NSE4</accession>
<dbReference type="Gene3D" id="3.40.50.1580">
    <property type="entry name" value="Nucleoside phosphorylase domain"/>
    <property type="match status" value="1"/>
</dbReference>
<organism evidence="1 2">
    <name type="scientific">Orbilia oligospora</name>
    <name type="common">Nematode-trapping fungus</name>
    <name type="synonym">Arthrobotrys oligospora</name>
    <dbReference type="NCBI Taxonomy" id="2813651"/>
    <lineage>
        <taxon>Eukaryota</taxon>
        <taxon>Fungi</taxon>
        <taxon>Dikarya</taxon>
        <taxon>Ascomycota</taxon>
        <taxon>Pezizomycotina</taxon>
        <taxon>Orbiliomycetes</taxon>
        <taxon>Orbiliales</taxon>
        <taxon>Orbiliaceae</taxon>
        <taxon>Orbilia</taxon>
    </lineage>
</organism>
<protein>
    <recommendedName>
        <fullName evidence="3">Nucleoside phosphorylase domain-containing protein</fullName>
    </recommendedName>
</protein>
<dbReference type="EMBL" id="WIQZ01000040">
    <property type="protein sequence ID" value="KAF3133411.1"/>
    <property type="molecule type" value="Genomic_DNA"/>
</dbReference>
<dbReference type="PANTHER" id="PTHR46082:SF6">
    <property type="entry name" value="AAA+ ATPASE DOMAIN-CONTAINING PROTEIN-RELATED"/>
    <property type="match status" value="1"/>
</dbReference>
<dbReference type="InterPro" id="IPR035994">
    <property type="entry name" value="Nucleoside_phosphorylase_sf"/>
</dbReference>
<dbReference type="GO" id="GO:0009116">
    <property type="term" value="P:nucleoside metabolic process"/>
    <property type="evidence" value="ECO:0007669"/>
    <property type="project" value="InterPro"/>
</dbReference>
<sequence>MASSRRPQNRGDFEVAIICALQAEFEAVEGLLDEHWEDKGAYAHGKAQGDPNSYSVGLMSNHPVVLVYMPSMGKGTAANVAGSLRSSFPGIKLGLVVGICGGVPAGKNGGSDMLLGDIIISTVIVEYDNGRQLPNRVVRRDTLNDSMNRPNHQIRVFLARMAEQRHHAMLRQNTCAYLANLSAKKHFAEWGYPGPHEDTLFESGYRHKHQGPTRCTTCANCRNGNDPVCEAALRSSCLQLGCEASKQVTRGRLEKIKAAIRSSGSTAMSRNGTVGIQSPEIHFGAMSSGDLVMKSDHHRDEIAARERIIGFEMEGAGASGAFPTIIIKSVCDYSDSHKQKKWQKYAATTAAACMKAFLKEWIAAEKPLR</sequence>
<name>A0A7C8NSE4_ORBOL</name>
<dbReference type="SUPFAM" id="SSF53167">
    <property type="entry name" value="Purine and uridine phosphorylases"/>
    <property type="match status" value="1"/>
</dbReference>
<dbReference type="AlphaFoldDB" id="A0A7C8NSE4"/>
<reference evidence="1 2" key="1">
    <citation type="submission" date="2019-06" db="EMBL/GenBank/DDBJ databases">
        <authorList>
            <person name="Palmer J.M."/>
        </authorList>
    </citation>
    <scope>NUCLEOTIDE SEQUENCE [LARGE SCALE GENOMIC DNA]</scope>
    <source>
        <strain evidence="1 2">TWF703</strain>
    </source>
</reference>
<gene>
    <name evidence="1" type="ORF">TWF703_006950</name>
</gene>
<evidence type="ECO:0008006" key="3">
    <source>
        <dbReference type="Google" id="ProtNLM"/>
    </source>
</evidence>
<comment type="caution">
    <text evidence="1">The sequence shown here is derived from an EMBL/GenBank/DDBJ whole genome shotgun (WGS) entry which is preliminary data.</text>
</comment>